<protein>
    <recommendedName>
        <fullName evidence="4">Kinetochore subunit NKP2</fullName>
    </recommendedName>
</protein>
<name>A0A9W4J9T0_9EURO</name>
<proteinExistence type="predicted"/>
<dbReference type="Pfam" id="PF09447">
    <property type="entry name" value="Cnl2_NKP2"/>
    <property type="match status" value="1"/>
</dbReference>
<reference evidence="2" key="1">
    <citation type="submission" date="2021-07" db="EMBL/GenBank/DDBJ databases">
        <authorList>
            <person name="Branca A.L. A."/>
        </authorList>
    </citation>
    <scope>NUCLEOTIDE SEQUENCE</scope>
</reference>
<dbReference type="Proteomes" id="UP001152592">
    <property type="component" value="Unassembled WGS sequence"/>
</dbReference>
<dbReference type="PANTHER" id="PTHR28064:SF1">
    <property type="entry name" value="INNER KINETOCHORE SUBUNIT NKP2"/>
    <property type="match status" value="1"/>
</dbReference>
<dbReference type="AlphaFoldDB" id="A0A9W4J9T0"/>
<evidence type="ECO:0000256" key="1">
    <source>
        <dbReference type="SAM" id="MobiDB-lite"/>
    </source>
</evidence>
<feature type="region of interest" description="Disordered" evidence="1">
    <location>
        <begin position="131"/>
        <end position="159"/>
    </location>
</feature>
<evidence type="ECO:0008006" key="4">
    <source>
        <dbReference type="Google" id="ProtNLM"/>
    </source>
</evidence>
<dbReference type="GO" id="GO:0031511">
    <property type="term" value="C:Mis6-Sim4 complex"/>
    <property type="evidence" value="ECO:0007669"/>
    <property type="project" value="TreeGrafter"/>
</dbReference>
<evidence type="ECO:0000313" key="3">
    <source>
        <dbReference type="Proteomes" id="UP001152592"/>
    </source>
</evidence>
<gene>
    <name evidence="2" type="ORF">PSALAMII_LOCUS6028</name>
</gene>
<dbReference type="GO" id="GO:0007059">
    <property type="term" value="P:chromosome segregation"/>
    <property type="evidence" value="ECO:0007669"/>
    <property type="project" value="TreeGrafter"/>
</dbReference>
<sequence>MNTLFTIHLRLFIDLAVQYQLLTALTVYCSLSYRVNPSRSTYSRAGNASGELAIASVPLRSETTMAPTEESILGNFLLAPAPLPTVMSLQKFTEMFPKRLRSHPHIRTLYRELQQVREQDMDRVNENIDSEIKQGEQQRADLRKATQAPGVEAPNAEEQREMDLDVHLFGQAPTAPGDYHSVTSLLAEMEAASANIEHEIASIDEEAASILEKLQTTVGDMSDLRYGKLQGPAGTAEDMASQAIQGLQNLEDVCYRKSTS</sequence>
<organism evidence="2 3">
    <name type="scientific">Penicillium salamii</name>
    <dbReference type="NCBI Taxonomy" id="1612424"/>
    <lineage>
        <taxon>Eukaryota</taxon>
        <taxon>Fungi</taxon>
        <taxon>Dikarya</taxon>
        <taxon>Ascomycota</taxon>
        <taxon>Pezizomycotina</taxon>
        <taxon>Eurotiomycetes</taxon>
        <taxon>Eurotiomycetidae</taxon>
        <taxon>Eurotiales</taxon>
        <taxon>Aspergillaceae</taxon>
        <taxon>Penicillium</taxon>
    </lineage>
</organism>
<evidence type="ECO:0000313" key="2">
    <source>
        <dbReference type="EMBL" id="CAG8383954.1"/>
    </source>
</evidence>
<dbReference type="OrthoDB" id="5428245at2759"/>
<comment type="caution">
    <text evidence="2">The sequence shown here is derived from an EMBL/GenBank/DDBJ whole genome shotgun (WGS) entry which is preliminary data.</text>
</comment>
<accession>A0A9W4J9T0</accession>
<dbReference type="EMBL" id="CAJVPD010000238">
    <property type="protein sequence ID" value="CAG8383954.1"/>
    <property type="molecule type" value="Genomic_DNA"/>
</dbReference>
<dbReference type="InterPro" id="IPR018565">
    <property type="entry name" value="Nkp2/Cnl2"/>
</dbReference>
<feature type="compositionally biased region" description="Basic and acidic residues" evidence="1">
    <location>
        <begin position="131"/>
        <end position="144"/>
    </location>
</feature>
<dbReference type="PANTHER" id="PTHR28064">
    <property type="entry name" value="INNER KINETOCHORE SUBUNIT NKP2"/>
    <property type="match status" value="1"/>
</dbReference>